<dbReference type="AlphaFoldDB" id="A0A5J9UFL6"/>
<evidence type="ECO:0000313" key="2">
    <source>
        <dbReference type="Proteomes" id="UP000324897"/>
    </source>
</evidence>
<reference evidence="1 2" key="1">
    <citation type="journal article" date="2019" name="Sci. Rep.">
        <title>A high-quality genome of Eragrostis curvula grass provides insights into Poaceae evolution and supports new strategies to enhance forage quality.</title>
        <authorList>
            <person name="Carballo J."/>
            <person name="Santos B.A.C.M."/>
            <person name="Zappacosta D."/>
            <person name="Garbus I."/>
            <person name="Selva J.P."/>
            <person name="Gallo C.A."/>
            <person name="Diaz A."/>
            <person name="Albertini E."/>
            <person name="Caccamo M."/>
            <person name="Echenique V."/>
        </authorList>
    </citation>
    <scope>NUCLEOTIDE SEQUENCE [LARGE SCALE GENOMIC DNA]</scope>
    <source>
        <strain evidence="2">cv. Victoria</strain>
        <tissue evidence="1">Leaf</tissue>
    </source>
</reference>
<name>A0A5J9UFL6_9POAL</name>
<organism evidence="1 2">
    <name type="scientific">Eragrostis curvula</name>
    <name type="common">weeping love grass</name>
    <dbReference type="NCBI Taxonomy" id="38414"/>
    <lineage>
        <taxon>Eukaryota</taxon>
        <taxon>Viridiplantae</taxon>
        <taxon>Streptophyta</taxon>
        <taxon>Embryophyta</taxon>
        <taxon>Tracheophyta</taxon>
        <taxon>Spermatophyta</taxon>
        <taxon>Magnoliopsida</taxon>
        <taxon>Liliopsida</taxon>
        <taxon>Poales</taxon>
        <taxon>Poaceae</taxon>
        <taxon>PACMAD clade</taxon>
        <taxon>Chloridoideae</taxon>
        <taxon>Eragrostideae</taxon>
        <taxon>Eragrostidinae</taxon>
        <taxon>Eragrostis</taxon>
    </lineage>
</organism>
<accession>A0A5J9UFL6</accession>
<dbReference type="Proteomes" id="UP000324897">
    <property type="component" value="Unassembled WGS sequence"/>
</dbReference>
<protein>
    <submittedName>
        <fullName evidence="1">Uncharacterized protein</fullName>
    </submittedName>
</protein>
<dbReference type="EMBL" id="RWGY01000026">
    <property type="protein sequence ID" value="TVU22523.1"/>
    <property type="molecule type" value="Genomic_DNA"/>
</dbReference>
<feature type="non-terminal residue" evidence="1">
    <location>
        <position position="1"/>
    </location>
</feature>
<proteinExistence type="predicted"/>
<evidence type="ECO:0000313" key="1">
    <source>
        <dbReference type="EMBL" id="TVU22523.1"/>
    </source>
</evidence>
<keyword evidence="2" id="KW-1185">Reference proteome</keyword>
<dbReference type="Gramene" id="TVU22523">
    <property type="protein sequence ID" value="TVU22523"/>
    <property type="gene ID" value="EJB05_32229"/>
</dbReference>
<sequence length="94" mass="11205">MAAARGHLLLPPRSKYILTDKQYIRNNKHKYHFEVQVVQMSMDGSFFTERYSGLLDCKRAPFEQLYQPDHQRICCLLTSKESGERKELWTRQKL</sequence>
<gene>
    <name evidence="1" type="ORF">EJB05_32229</name>
</gene>
<comment type="caution">
    <text evidence="1">The sequence shown here is derived from an EMBL/GenBank/DDBJ whole genome shotgun (WGS) entry which is preliminary data.</text>
</comment>